<dbReference type="PROSITE" id="PS51257">
    <property type="entry name" value="PROKAR_LIPOPROTEIN"/>
    <property type="match status" value="1"/>
</dbReference>
<proteinExistence type="predicted"/>
<evidence type="ECO:0000313" key="2">
    <source>
        <dbReference type="Proteomes" id="UP000199592"/>
    </source>
</evidence>
<dbReference type="RefSeq" id="WP_090291495.1">
    <property type="nucleotide sequence ID" value="NZ_FNKI01000001.1"/>
</dbReference>
<dbReference type="Proteomes" id="UP000199592">
    <property type="component" value="Unassembled WGS sequence"/>
</dbReference>
<dbReference type="OrthoDB" id="946181at2"/>
<organism evidence="1 2">
    <name type="scientific">Flagellimonas zhangzhouensis</name>
    <dbReference type="NCBI Taxonomy" id="1073328"/>
    <lineage>
        <taxon>Bacteria</taxon>
        <taxon>Pseudomonadati</taxon>
        <taxon>Bacteroidota</taxon>
        <taxon>Flavobacteriia</taxon>
        <taxon>Flavobacteriales</taxon>
        <taxon>Flavobacteriaceae</taxon>
        <taxon>Flagellimonas</taxon>
    </lineage>
</organism>
<dbReference type="STRING" id="1073328.SAMN05216294_0038"/>
<name>A0A1H2VWA8_9FLAO</name>
<dbReference type="AlphaFoldDB" id="A0A1H2VWA8"/>
<dbReference type="EMBL" id="FNMY01000002">
    <property type="protein sequence ID" value="SDW72648.1"/>
    <property type="molecule type" value="Genomic_DNA"/>
</dbReference>
<gene>
    <name evidence="1" type="ORF">SAMN04487892_2254</name>
</gene>
<keyword evidence="2" id="KW-1185">Reference proteome</keyword>
<reference evidence="2" key="1">
    <citation type="submission" date="2016-10" db="EMBL/GenBank/DDBJ databases">
        <authorList>
            <person name="Varghese N."/>
            <person name="Submissions S."/>
        </authorList>
    </citation>
    <scope>NUCLEOTIDE SEQUENCE [LARGE SCALE GENOMIC DNA]</scope>
    <source>
        <strain evidence="2">DSM 25030</strain>
    </source>
</reference>
<evidence type="ECO:0000313" key="1">
    <source>
        <dbReference type="EMBL" id="SDW72648.1"/>
    </source>
</evidence>
<sequence>MKKYITLGLFVLMLAVSCKTDSKKEVETEAEPTTASSDLTGNYVSDGYAQKDEGYDWVGVTVYQLENDQLEIKVRSRADKKRPTCTLDVEVYKETDVLYYTQIDGKKVLFQFADNALSITTENEADSSALYFYCSGGATVAGNYSKIDGGLDQDQIDQTQFSKVLSLQDVGFNVSVFAQDGVNQLTVFTFGLPTEFNETFDIKDQVVTHAEVEDLNSDGSPELVVFTQHTENQKGMVHAFSVNNMQSMSMVYFQPTEENEAINKGYAGHDEFALVETKLVQRFPIFENGEKTARRKQISYNLVEGEAMRQFVLSTVSEFEN</sequence>
<protein>
    <submittedName>
        <fullName evidence="1">Uncharacterized protein</fullName>
    </submittedName>
</protein>
<accession>A0A1H2VWA8</accession>